<name>A0ABP1S6R2_9HEXA</name>
<evidence type="ECO:0000313" key="4">
    <source>
        <dbReference type="Proteomes" id="UP001642540"/>
    </source>
</evidence>
<dbReference type="InterPro" id="IPR053202">
    <property type="entry name" value="EGF_Rcpt_Signaling_Reg"/>
</dbReference>
<dbReference type="Pfam" id="PF05050">
    <property type="entry name" value="Methyltransf_21"/>
    <property type="match status" value="1"/>
</dbReference>
<dbReference type="InterPro" id="IPR029063">
    <property type="entry name" value="SAM-dependent_MTases_sf"/>
</dbReference>
<evidence type="ECO:0000313" key="3">
    <source>
        <dbReference type="EMBL" id="CAL8144900.1"/>
    </source>
</evidence>
<sequence>MKGNLKTGPPKGGTIFRYLTKMYFTYAILALVLIIFIHTLFTASPETQKNYLGVEIVNHFRGSGQAVDIDYVEENLLDLDQTDSQLIRYTRIRHLTPPSKLPYNFGEYAVTKSEMGQWVVNFFQNMTNGRFIEAGANEGVFGSHTMWLEKEMNWTGLLVECNPKIVPHLKTHHRNAWVADVCLAPSPTPGILNFSNPTNWTYSGTMKKPWNIPVSTKWEFFEVQTIPLYTVLASIGWTYVDYFNFDIEGVELSALRNFPFDKFIFKVLIVEIYFYTPEEKKELHELLISNGYIFAKDIAIDKIYVHNTVKHLLEQ</sequence>
<keyword evidence="4" id="KW-1185">Reference proteome</keyword>
<dbReference type="InterPro" id="IPR006342">
    <property type="entry name" value="FkbM_mtfrase"/>
</dbReference>
<feature type="domain" description="Methyltransferase FkbM" evidence="2">
    <location>
        <begin position="134"/>
        <end position="292"/>
    </location>
</feature>
<dbReference type="PANTHER" id="PTHR34009:SF2">
    <property type="entry name" value="PROTEIN STAR"/>
    <property type="match status" value="1"/>
</dbReference>
<organism evidence="3 4">
    <name type="scientific">Orchesella dallaii</name>
    <dbReference type="NCBI Taxonomy" id="48710"/>
    <lineage>
        <taxon>Eukaryota</taxon>
        <taxon>Metazoa</taxon>
        <taxon>Ecdysozoa</taxon>
        <taxon>Arthropoda</taxon>
        <taxon>Hexapoda</taxon>
        <taxon>Collembola</taxon>
        <taxon>Entomobryomorpha</taxon>
        <taxon>Entomobryoidea</taxon>
        <taxon>Orchesellidae</taxon>
        <taxon>Orchesellinae</taxon>
        <taxon>Orchesella</taxon>
    </lineage>
</organism>
<keyword evidence="1" id="KW-0472">Membrane</keyword>
<proteinExistence type="predicted"/>
<reference evidence="3 4" key="1">
    <citation type="submission" date="2024-08" db="EMBL/GenBank/DDBJ databases">
        <authorList>
            <person name="Cucini C."/>
            <person name="Frati F."/>
        </authorList>
    </citation>
    <scope>NUCLEOTIDE SEQUENCE [LARGE SCALE GENOMIC DNA]</scope>
</reference>
<evidence type="ECO:0000256" key="1">
    <source>
        <dbReference type="SAM" id="Phobius"/>
    </source>
</evidence>
<gene>
    <name evidence="3" type="ORF">ODALV1_LOCUS30332</name>
</gene>
<keyword evidence="1" id="KW-0812">Transmembrane</keyword>
<dbReference type="PANTHER" id="PTHR34009">
    <property type="entry name" value="PROTEIN STAR"/>
    <property type="match status" value="1"/>
</dbReference>
<protein>
    <recommendedName>
        <fullName evidence="2">Methyltransferase FkbM domain-containing protein</fullName>
    </recommendedName>
</protein>
<dbReference type="EMBL" id="CAXLJM020000161">
    <property type="protein sequence ID" value="CAL8144900.1"/>
    <property type="molecule type" value="Genomic_DNA"/>
</dbReference>
<evidence type="ECO:0000259" key="2">
    <source>
        <dbReference type="Pfam" id="PF05050"/>
    </source>
</evidence>
<dbReference type="SUPFAM" id="SSF53335">
    <property type="entry name" value="S-adenosyl-L-methionine-dependent methyltransferases"/>
    <property type="match status" value="1"/>
</dbReference>
<keyword evidence="1" id="KW-1133">Transmembrane helix</keyword>
<dbReference type="Proteomes" id="UP001642540">
    <property type="component" value="Unassembled WGS sequence"/>
</dbReference>
<dbReference type="Gene3D" id="3.40.50.150">
    <property type="entry name" value="Vaccinia Virus protein VP39"/>
    <property type="match status" value="1"/>
</dbReference>
<accession>A0ABP1S6R2</accession>
<feature type="transmembrane region" description="Helical" evidence="1">
    <location>
        <begin position="21"/>
        <end position="41"/>
    </location>
</feature>
<comment type="caution">
    <text evidence="3">The sequence shown here is derived from an EMBL/GenBank/DDBJ whole genome shotgun (WGS) entry which is preliminary data.</text>
</comment>